<dbReference type="OrthoDB" id="8520696at2"/>
<keyword evidence="4" id="KW-1134">Transmembrane beta strand</keyword>
<comment type="subcellular location">
    <subcellularLocation>
        <location evidence="1">Cell outer membrane</location>
        <topology evidence="1">Multi-pass membrane protein</topology>
    </subcellularLocation>
</comment>
<dbReference type="InterPro" id="IPR023614">
    <property type="entry name" value="Porin_dom_sf"/>
</dbReference>
<organism evidence="13 14">
    <name type="scientific">Pigmentiphaga kullae</name>
    <dbReference type="NCBI Taxonomy" id="151784"/>
    <lineage>
        <taxon>Bacteria</taxon>
        <taxon>Pseudomonadati</taxon>
        <taxon>Pseudomonadota</taxon>
        <taxon>Betaproteobacteria</taxon>
        <taxon>Burkholderiales</taxon>
        <taxon>Alcaligenaceae</taxon>
        <taxon>Pigmentiphaga</taxon>
    </lineage>
</organism>
<evidence type="ECO:0000256" key="9">
    <source>
        <dbReference type="ARBA" id="ARBA00023136"/>
    </source>
</evidence>
<evidence type="ECO:0000256" key="5">
    <source>
        <dbReference type="ARBA" id="ARBA00022692"/>
    </source>
</evidence>
<dbReference type="EMBL" id="SGXC01000004">
    <property type="protein sequence ID" value="RZS76972.1"/>
    <property type="molecule type" value="Genomic_DNA"/>
</dbReference>
<evidence type="ECO:0000256" key="1">
    <source>
        <dbReference type="ARBA" id="ARBA00004571"/>
    </source>
</evidence>
<dbReference type="InterPro" id="IPR033900">
    <property type="entry name" value="Gram_neg_porin_domain"/>
</dbReference>
<dbReference type="GO" id="GO:0046930">
    <property type="term" value="C:pore complex"/>
    <property type="evidence" value="ECO:0007669"/>
    <property type="project" value="UniProtKB-KW"/>
</dbReference>
<dbReference type="AlphaFoldDB" id="A0A4V2F2B7"/>
<dbReference type="CDD" id="cd00342">
    <property type="entry name" value="gram_neg_porins"/>
    <property type="match status" value="1"/>
</dbReference>
<evidence type="ECO:0000256" key="10">
    <source>
        <dbReference type="ARBA" id="ARBA00023237"/>
    </source>
</evidence>
<dbReference type="SUPFAM" id="SSF56935">
    <property type="entry name" value="Porins"/>
    <property type="match status" value="1"/>
</dbReference>
<evidence type="ECO:0000256" key="8">
    <source>
        <dbReference type="ARBA" id="ARBA00023114"/>
    </source>
</evidence>
<sequence>MMKPDRGRNGNRLHVTCTVAALAAACIGQAHAQAGGGSGVQIYGKASVGLDMYKATGATAGPASDIPRVRRLYDAGSRLGFRGTEALGNGLSAHFVIEGGFNMDNGGNIGPNGRPNTSTGTLGSRTTYVGLKSDTLGTLRFGRQDLFWTSPYINQTGSDWVSSGFGVQSGGIGRGMAVGVVRVNDTVKYISPRLFGLFEVIVGASTTQRETISATTRNNGSLWALTLQGTKGPFGYGYDYARNRGNELTAPSGSLPAGTQGQSEGHKLRLRYSYSDSGQVSLILLQSQVTNGGASLNVGATADPSAHKLRQRGLVLGMSQYFGEGKRYHFIAEYMHLANISGCNVASRCDDTGAHGYLLAFRYLLSKRTNLYVNYQKILNDRNYNLDWNGNNMSSAPSGLPVGADPQLVGIGIMHRF</sequence>
<gene>
    <name evidence="13" type="ORF">EV675_5695</name>
</gene>
<evidence type="ECO:0000256" key="2">
    <source>
        <dbReference type="ARBA" id="ARBA00011233"/>
    </source>
</evidence>
<evidence type="ECO:0000313" key="13">
    <source>
        <dbReference type="EMBL" id="RZS76972.1"/>
    </source>
</evidence>
<feature type="signal peptide" evidence="11">
    <location>
        <begin position="1"/>
        <end position="32"/>
    </location>
</feature>
<dbReference type="Pfam" id="PF13609">
    <property type="entry name" value="Porin_4"/>
    <property type="match status" value="1"/>
</dbReference>
<dbReference type="InterPro" id="IPR050298">
    <property type="entry name" value="Gram-neg_bact_OMP"/>
</dbReference>
<dbReference type="Gene3D" id="2.40.160.10">
    <property type="entry name" value="Porin"/>
    <property type="match status" value="1"/>
</dbReference>
<dbReference type="PANTHER" id="PTHR34501:SF9">
    <property type="entry name" value="MAJOR OUTER MEMBRANE PROTEIN P.IA"/>
    <property type="match status" value="1"/>
</dbReference>
<keyword evidence="6 11" id="KW-0732">Signal</keyword>
<evidence type="ECO:0000256" key="11">
    <source>
        <dbReference type="SAM" id="SignalP"/>
    </source>
</evidence>
<evidence type="ECO:0000256" key="6">
    <source>
        <dbReference type="ARBA" id="ARBA00022729"/>
    </source>
</evidence>
<dbReference type="GO" id="GO:0015288">
    <property type="term" value="F:porin activity"/>
    <property type="evidence" value="ECO:0007669"/>
    <property type="project" value="UniProtKB-KW"/>
</dbReference>
<reference evidence="13 14" key="1">
    <citation type="submission" date="2019-02" db="EMBL/GenBank/DDBJ databases">
        <title>Genomic Encyclopedia of Type Strains, Phase IV (KMG-IV): sequencing the most valuable type-strain genomes for metagenomic binning, comparative biology and taxonomic classification.</title>
        <authorList>
            <person name="Goeker M."/>
        </authorList>
    </citation>
    <scope>NUCLEOTIDE SEQUENCE [LARGE SCALE GENOMIC DNA]</scope>
    <source>
        <strain evidence="13 14">K24</strain>
    </source>
</reference>
<keyword evidence="5" id="KW-0812">Transmembrane</keyword>
<evidence type="ECO:0000259" key="12">
    <source>
        <dbReference type="Pfam" id="PF13609"/>
    </source>
</evidence>
<keyword evidence="7" id="KW-0406">Ion transport</keyword>
<comment type="subunit">
    <text evidence="2">Homotrimer.</text>
</comment>
<keyword evidence="8" id="KW-0626">Porin</keyword>
<dbReference type="Proteomes" id="UP000292445">
    <property type="component" value="Unassembled WGS sequence"/>
</dbReference>
<evidence type="ECO:0000256" key="7">
    <source>
        <dbReference type="ARBA" id="ARBA00023065"/>
    </source>
</evidence>
<dbReference type="PROSITE" id="PS51257">
    <property type="entry name" value="PROKAR_LIPOPROTEIN"/>
    <property type="match status" value="1"/>
</dbReference>
<name>A0A4V2F2B7_9BURK</name>
<evidence type="ECO:0000256" key="3">
    <source>
        <dbReference type="ARBA" id="ARBA00022448"/>
    </source>
</evidence>
<proteinExistence type="predicted"/>
<accession>A0A4V2F2B7</accession>
<keyword evidence="10" id="KW-0998">Cell outer membrane</keyword>
<keyword evidence="14" id="KW-1185">Reference proteome</keyword>
<keyword evidence="3" id="KW-0813">Transport</keyword>
<feature type="chain" id="PRO_5020535037" evidence="11">
    <location>
        <begin position="33"/>
        <end position="417"/>
    </location>
</feature>
<dbReference type="PANTHER" id="PTHR34501">
    <property type="entry name" value="PROTEIN YDDL-RELATED"/>
    <property type="match status" value="1"/>
</dbReference>
<feature type="domain" description="Porin" evidence="12">
    <location>
        <begin position="19"/>
        <end position="382"/>
    </location>
</feature>
<dbReference type="GO" id="GO:0009279">
    <property type="term" value="C:cell outer membrane"/>
    <property type="evidence" value="ECO:0007669"/>
    <property type="project" value="UniProtKB-SubCell"/>
</dbReference>
<evidence type="ECO:0000313" key="14">
    <source>
        <dbReference type="Proteomes" id="UP000292445"/>
    </source>
</evidence>
<evidence type="ECO:0000256" key="4">
    <source>
        <dbReference type="ARBA" id="ARBA00022452"/>
    </source>
</evidence>
<protein>
    <submittedName>
        <fullName evidence="13">Putative porin</fullName>
    </submittedName>
</protein>
<keyword evidence="9" id="KW-0472">Membrane</keyword>
<comment type="caution">
    <text evidence="13">The sequence shown here is derived from an EMBL/GenBank/DDBJ whole genome shotgun (WGS) entry which is preliminary data.</text>
</comment>
<dbReference type="GO" id="GO:0006811">
    <property type="term" value="P:monoatomic ion transport"/>
    <property type="evidence" value="ECO:0007669"/>
    <property type="project" value="UniProtKB-KW"/>
</dbReference>